<evidence type="ECO:0000256" key="9">
    <source>
        <dbReference type="SAM" id="MobiDB-lite"/>
    </source>
</evidence>
<dbReference type="GO" id="GO:0032267">
    <property type="term" value="F:tRNA(Ile)-lysidine synthase activity"/>
    <property type="evidence" value="ECO:0007669"/>
    <property type="project" value="UniProtKB-EC"/>
</dbReference>
<dbReference type="PANTHER" id="PTHR43033:SF1">
    <property type="entry name" value="TRNA(ILE)-LYSIDINE SYNTHASE-RELATED"/>
    <property type="match status" value="1"/>
</dbReference>
<dbReference type="InterPro" id="IPR012094">
    <property type="entry name" value="tRNA_Ile_lys_synt"/>
</dbReference>
<dbReference type="InterPro" id="IPR012796">
    <property type="entry name" value="Lysidine-tRNA-synth_C"/>
</dbReference>
<evidence type="ECO:0000313" key="12">
    <source>
        <dbReference type="Proteomes" id="UP000326331"/>
    </source>
</evidence>
<keyword evidence="4 8" id="KW-0819">tRNA processing</keyword>
<dbReference type="Proteomes" id="UP000326331">
    <property type="component" value="Chromosome"/>
</dbReference>
<dbReference type="InterPro" id="IPR012795">
    <property type="entry name" value="tRNA_Ile_lys_synt_N"/>
</dbReference>
<dbReference type="EC" id="6.3.4.19" evidence="8"/>
<dbReference type="Pfam" id="PF01171">
    <property type="entry name" value="ATP_bind_3"/>
    <property type="match status" value="1"/>
</dbReference>
<keyword evidence="12" id="KW-1185">Reference proteome</keyword>
<gene>
    <name evidence="8 11" type="primary">tilS</name>
    <name evidence="11" type="ORF">Tbon_11695</name>
</gene>
<feature type="binding site" evidence="8">
    <location>
        <begin position="102"/>
        <end position="107"/>
    </location>
    <ligand>
        <name>ATP</name>
        <dbReference type="ChEBI" id="CHEBI:30616"/>
    </ligand>
</feature>
<dbReference type="Pfam" id="PF11734">
    <property type="entry name" value="TilS_C"/>
    <property type="match status" value="1"/>
</dbReference>
<feature type="domain" description="Lysidine-tRNA(Ile) synthetase C-terminal" evidence="10">
    <location>
        <begin position="452"/>
        <end position="519"/>
    </location>
</feature>
<dbReference type="EMBL" id="CP042829">
    <property type="protein sequence ID" value="QFG03922.1"/>
    <property type="molecule type" value="Genomic_DNA"/>
</dbReference>
<sequence>MCTSNRRLAAGTATFAKEKSRLSSSARRPPKNSSPPAPGGSGSSRADEPLAGAWSPVPGAPAPQRAADSLPPAVRRVLRTVERFARAERLFRGRRRLLVAVSGGPDSLACLHLLLALRETFGLELKVAHFDHQLRPGSADDLQFVRDHAAALGLEAITGEGPVREVAARQRRGIEETARLMRYQFLAFAAEKEGCDAVVTGHTADDQAETVLLHLLRGSGVRGMRGMLPAAPIPGAPGRTLLRPLLCIRRDDTAAVCRELGLEPRLDESNRDPAHTRNRIRTELLPVAARFNPSIADALLGLADSAREAFELLEKRSFEARAAARGPVGAIYDLAALAGLPAESLLLVIEREAAFFHLEPEVNRTRVRNFREVLRRGSGQVAFGDTVVEVSAGRVRIGPRLEPVEPVAPVILDVPGSRRVGPWRVDVLTSPLAADPAAPVAALATPALRGALRARSIQPGDTLTWRGLRRKLSDLFINEKIPAWERPGSVVIADAEGPVAVFTASRVFVRDAPGPPDLWVRLAALPRLAAP</sequence>
<comment type="similarity">
    <text evidence="8">Belongs to the tRNA(Ile)-lysidine synthase family.</text>
</comment>
<evidence type="ECO:0000256" key="1">
    <source>
        <dbReference type="ARBA" id="ARBA00004496"/>
    </source>
</evidence>
<reference evidence="11 12" key="1">
    <citation type="submission" date="2019-10" db="EMBL/GenBank/DDBJ databases">
        <title>Thermopilla bonchosmolovskayae gen. nov., sp. nov., a moderately thermophilic Chloroflexi bacterium from a Chukotka hot spring (Arctic, Russia), representing a novel classis Thermopillaia, which include previously uncultivated lineage OLB14.</title>
        <authorList>
            <person name="Kochetkova T.V."/>
            <person name="Zayulina K.S."/>
            <person name="Zhigarkov V.S."/>
            <person name="Minaev N.V."/>
            <person name="Novikov A."/>
            <person name="Toshchakov S.V."/>
            <person name="Elcheninov A.G."/>
            <person name="Kublanov I.V."/>
        </authorList>
    </citation>
    <scope>NUCLEOTIDE SEQUENCE [LARGE SCALE GENOMIC DNA]</scope>
    <source>
        <strain evidence="11 12">3753O</strain>
    </source>
</reference>
<dbReference type="InterPro" id="IPR014729">
    <property type="entry name" value="Rossmann-like_a/b/a_fold"/>
</dbReference>
<evidence type="ECO:0000256" key="6">
    <source>
        <dbReference type="ARBA" id="ARBA00022840"/>
    </source>
</evidence>
<comment type="domain">
    <text evidence="8">The N-terminal region contains the highly conserved SGGXDS motif, predicted to be a P-loop motif involved in ATP binding.</text>
</comment>
<dbReference type="SUPFAM" id="SSF52402">
    <property type="entry name" value="Adenine nucleotide alpha hydrolases-like"/>
    <property type="match status" value="1"/>
</dbReference>
<evidence type="ECO:0000313" key="11">
    <source>
        <dbReference type="EMBL" id="QFG03922.1"/>
    </source>
</evidence>
<keyword evidence="3 8" id="KW-0436">Ligase</keyword>
<organism evidence="11 12">
    <name type="scientific">Tepidiforma bonchosmolovskayae</name>
    <dbReference type="NCBI Taxonomy" id="2601677"/>
    <lineage>
        <taxon>Bacteria</taxon>
        <taxon>Bacillati</taxon>
        <taxon>Chloroflexota</taxon>
        <taxon>Tepidiformia</taxon>
        <taxon>Tepidiformales</taxon>
        <taxon>Tepidiformaceae</taxon>
        <taxon>Tepidiforma</taxon>
    </lineage>
</organism>
<proteinExistence type="inferred from homology"/>
<dbReference type="NCBIfam" id="TIGR02433">
    <property type="entry name" value="lysidine_TilS_C"/>
    <property type="match status" value="1"/>
</dbReference>
<dbReference type="Gene3D" id="3.40.50.620">
    <property type="entry name" value="HUPs"/>
    <property type="match status" value="1"/>
</dbReference>
<evidence type="ECO:0000256" key="5">
    <source>
        <dbReference type="ARBA" id="ARBA00022741"/>
    </source>
</evidence>
<feature type="region of interest" description="Disordered" evidence="9">
    <location>
        <begin position="1"/>
        <end position="69"/>
    </location>
</feature>
<comment type="subcellular location">
    <subcellularLocation>
        <location evidence="1 8">Cytoplasm</location>
    </subcellularLocation>
</comment>
<evidence type="ECO:0000256" key="4">
    <source>
        <dbReference type="ARBA" id="ARBA00022694"/>
    </source>
</evidence>
<comment type="function">
    <text evidence="8">Ligates lysine onto the cytidine present at position 34 of the AUA codon-specific tRNA(Ile) that contains the anticodon CAU, in an ATP-dependent manner. Cytidine is converted to lysidine, thus changing the amino acid specificity of the tRNA from methionine to isoleucine.</text>
</comment>
<evidence type="ECO:0000259" key="10">
    <source>
        <dbReference type="SMART" id="SM00977"/>
    </source>
</evidence>
<comment type="catalytic activity">
    <reaction evidence="7 8">
        <text>cytidine(34) in tRNA(Ile2) + L-lysine + ATP = lysidine(34) in tRNA(Ile2) + AMP + diphosphate + H(+)</text>
        <dbReference type="Rhea" id="RHEA:43744"/>
        <dbReference type="Rhea" id="RHEA-COMP:10625"/>
        <dbReference type="Rhea" id="RHEA-COMP:10670"/>
        <dbReference type="ChEBI" id="CHEBI:15378"/>
        <dbReference type="ChEBI" id="CHEBI:30616"/>
        <dbReference type="ChEBI" id="CHEBI:32551"/>
        <dbReference type="ChEBI" id="CHEBI:33019"/>
        <dbReference type="ChEBI" id="CHEBI:82748"/>
        <dbReference type="ChEBI" id="CHEBI:83665"/>
        <dbReference type="ChEBI" id="CHEBI:456215"/>
        <dbReference type="EC" id="6.3.4.19"/>
    </reaction>
</comment>
<dbReference type="PANTHER" id="PTHR43033">
    <property type="entry name" value="TRNA(ILE)-LYSIDINE SYNTHASE-RELATED"/>
    <property type="match status" value="1"/>
</dbReference>
<dbReference type="NCBIfam" id="TIGR02432">
    <property type="entry name" value="lysidine_TilS_N"/>
    <property type="match status" value="1"/>
</dbReference>
<evidence type="ECO:0000256" key="2">
    <source>
        <dbReference type="ARBA" id="ARBA00022490"/>
    </source>
</evidence>
<keyword evidence="6 8" id="KW-0067">ATP-binding</keyword>
<evidence type="ECO:0000256" key="7">
    <source>
        <dbReference type="ARBA" id="ARBA00048539"/>
    </source>
</evidence>
<protein>
    <recommendedName>
        <fullName evidence="8">tRNA(Ile)-lysidine synthase</fullName>
        <ecNumber evidence="8">6.3.4.19</ecNumber>
    </recommendedName>
    <alternativeName>
        <fullName evidence="8">tRNA(Ile)-2-lysyl-cytidine synthase</fullName>
    </alternativeName>
    <alternativeName>
        <fullName evidence="8">tRNA(Ile)-lysidine synthetase</fullName>
    </alternativeName>
</protein>
<dbReference type="HAMAP" id="MF_01161">
    <property type="entry name" value="tRNA_Ile_lys_synt"/>
    <property type="match status" value="1"/>
</dbReference>
<dbReference type="SUPFAM" id="SSF56037">
    <property type="entry name" value="PheT/TilS domain"/>
    <property type="match status" value="1"/>
</dbReference>
<name>A0ABX6C3V7_9CHLR</name>
<evidence type="ECO:0000256" key="3">
    <source>
        <dbReference type="ARBA" id="ARBA00022598"/>
    </source>
</evidence>
<dbReference type="SMART" id="SM00977">
    <property type="entry name" value="TilS_C"/>
    <property type="match status" value="1"/>
</dbReference>
<dbReference type="InterPro" id="IPR011063">
    <property type="entry name" value="TilS/TtcA_N"/>
</dbReference>
<keyword evidence="2 8" id="KW-0963">Cytoplasm</keyword>
<evidence type="ECO:0000256" key="8">
    <source>
        <dbReference type="HAMAP-Rule" id="MF_01161"/>
    </source>
</evidence>
<accession>A0ABX6C3V7</accession>
<keyword evidence="5 8" id="KW-0547">Nucleotide-binding</keyword>
<dbReference type="CDD" id="cd01992">
    <property type="entry name" value="TilS_N"/>
    <property type="match status" value="1"/>
</dbReference>